<name>A0AAV7RTG2_PLEWA</name>
<dbReference type="AlphaFoldDB" id="A0AAV7RTG2"/>
<evidence type="ECO:0000256" key="1">
    <source>
        <dbReference type="SAM" id="MobiDB-lite"/>
    </source>
</evidence>
<gene>
    <name evidence="2" type="ORF">NDU88_008318</name>
</gene>
<feature type="region of interest" description="Disordered" evidence="1">
    <location>
        <begin position="1"/>
        <end position="50"/>
    </location>
</feature>
<accession>A0AAV7RTG2</accession>
<organism evidence="2 3">
    <name type="scientific">Pleurodeles waltl</name>
    <name type="common">Iberian ribbed newt</name>
    <dbReference type="NCBI Taxonomy" id="8319"/>
    <lineage>
        <taxon>Eukaryota</taxon>
        <taxon>Metazoa</taxon>
        <taxon>Chordata</taxon>
        <taxon>Craniata</taxon>
        <taxon>Vertebrata</taxon>
        <taxon>Euteleostomi</taxon>
        <taxon>Amphibia</taxon>
        <taxon>Batrachia</taxon>
        <taxon>Caudata</taxon>
        <taxon>Salamandroidea</taxon>
        <taxon>Salamandridae</taxon>
        <taxon>Pleurodelinae</taxon>
        <taxon>Pleurodeles</taxon>
    </lineage>
</organism>
<evidence type="ECO:0000313" key="3">
    <source>
        <dbReference type="Proteomes" id="UP001066276"/>
    </source>
</evidence>
<protein>
    <submittedName>
        <fullName evidence="2">Uncharacterized protein</fullName>
    </submittedName>
</protein>
<evidence type="ECO:0000313" key="2">
    <source>
        <dbReference type="EMBL" id="KAJ1155589.1"/>
    </source>
</evidence>
<dbReference type="Proteomes" id="UP001066276">
    <property type="component" value="Chromosome 5"/>
</dbReference>
<feature type="region of interest" description="Disordered" evidence="1">
    <location>
        <begin position="96"/>
        <end position="139"/>
    </location>
</feature>
<keyword evidence="3" id="KW-1185">Reference proteome</keyword>
<feature type="compositionally biased region" description="Basic residues" evidence="1">
    <location>
        <begin position="118"/>
        <end position="133"/>
    </location>
</feature>
<dbReference type="EMBL" id="JANPWB010000009">
    <property type="protein sequence ID" value="KAJ1155589.1"/>
    <property type="molecule type" value="Genomic_DNA"/>
</dbReference>
<comment type="caution">
    <text evidence="2">The sequence shown here is derived from an EMBL/GenBank/DDBJ whole genome shotgun (WGS) entry which is preliminary data.</text>
</comment>
<reference evidence="2" key="1">
    <citation type="journal article" date="2022" name="bioRxiv">
        <title>Sequencing and chromosome-scale assembly of the giantPleurodeles waltlgenome.</title>
        <authorList>
            <person name="Brown T."/>
            <person name="Elewa A."/>
            <person name="Iarovenko S."/>
            <person name="Subramanian E."/>
            <person name="Araus A.J."/>
            <person name="Petzold A."/>
            <person name="Susuki M."/>
            <person name="Suzuki K.-i.T."/>
            <person name="Hayashi T."/>
            <person name="Toyoda A."/>
            <person name="Oliveira C."/>
            <person name="Osipova E."/>
            <person name="Leigh N.D."/>
            <person name="Simon A."/>
            <person name="Yun M.H."/>
        </authorList>
    </citation>
    <scope>NUCLEOTIDE SEQUENCE</scope>
    <source>
        <strain evidence="2">20211129_DDA</strain>
        <tissue evidence="2">Liver</tissue>
    </source>
</reference>
<proteinExistence type="predicted"/>
<sequence length="139" mass="15070">MLLGNVLRPPASHRNNKKARPSRDAFAASPFAGQRTPAPSQPPEQQRGTPLAGRVCCFSCCWATYSGPQPATGTTNRRAPRGMRLLLLLLLGNVLRPPASHRNNKKACPSRDVGRGTRAGRARTKTGPRRARLRPSSPD</sequence>